<keyword evidence="3" id="KW-1185">Reference proteome</keyword>
<evidence type="ECO:0000313" key="2">
    <source>
        <dbReference type="EMBL" id="KAK2609416.1"/>
    </source>
</evidence>
<reference evidence="2" key="1">
    <citation type="submission" date="2023-06" db="EMBL/GenBank/DDBJ databases">
        <authorList>
            <person name="Noh H."/>
        </authorList>
    </citation>
    <scope>NUCLEOTIDE SEQUENCE</scope>
    <source>
        <strain evidence="2">DUCC20226</strain>
    </source>
</reference>
<protein>
    <submittedName>
        <fullName evidence="2">Uncharacterized protein</fullName>
    </submittedName>
</protein>
<accession>A0AAD9W754</accession>
<feature type="compositionally biased region" description="Basic and acidic residues" evidence="1">
    <location>
        <begin position="460"/>
        <end position="478"/>
    </location>
</feature>
<name>A0AAD9W754_PHOAM</name>
<proteinExistence type="predicted"/>
<feature type="region of interest" description="Disordered" evidence="1">
    <location>
        <begin position="27"/>
        <end position="53"/>
    </location>
</feature>
<feature type="compositionally biased region" description="Basic and acidic residues" evidence="1">
    <location>
        <begin position="420"/>
        <end position="430"/>
    </location>
</feature>
<feature type="compositionally biased region" description="Acidic residues" evidence="1">
    <location>
        <begin position="488"/>
        <end position="497"/>
    </location>
</feature>
<feature type="region of interest" description="Disordered" evidence="1">
    <location>
        <begin position="349"/>
        <end position="497"/>
    </location>
</feature>
<comment type="caution">
    <text evidence="2">The sequence shown here is derived from an EMBL/GenBank/DDBJ whole genome shotgun (WGS) entry which is preliminary data.</text>
</comment>
<organism evidence="2 3">
    <name type="scientific">Phomopsis amygdali</name>
    <name type="common">Fusicoccum amygdali</name>
    <dbReference type="NCBI Taxonomy" id="1214568"/>
    <lineage>
        <taxon>Eukaryota</taxon>
        <taxon>Fungi</taxon>
        <taxon>Dikarya</taxon>
        <taxon>Ascomycota</taxon>
        <taxon>Pezizomycotina</taxon>
        <taxon>Sordariomycetes</taxon>
        <taxon>Sordariomycetidae</taxon>
        <taxon>Diaporthales</taxon>
        <taxon>Diaporthaceae</taxon>
        <taxon>Diaporthe</taxon>
    </lineage>
</organism>
<dbReference type="Proteomes" id="UP001265746">
    <property type="component" value="Unassembled WGS sequence"/>
</dbReference>
<evidence type="ECO:0000313" key="3">
    <source>
        <dbReference type="Proteomes" id="UP001265746"/>
    </source>
</evidence>
<sequence length="497" mass="56646">MPADKEMKNDSNNPFLTYPAKSLNVAMSPNEISTSDHTSPLGEASVFEQPKGSSEEQNMAIAVVKAQRGREMYGVEGLRTGRFMLHRLAPEIKNQIYALVLADGVPGEPAAIEKEPEFTRTLKMPPITMVDRLVRDETLRMWCSGRKFSVQVPQNKDVIEKLEAEQEMVMNLHRMNASGYSTQDMRDIAQIFSDDFAEYLKKAPDRNLCPFRFIGNLTVTYNGRVRVNIQEMESNWEPRSLIVGFHCYDEAAFETANNRNNLKRPNERKQLDPDGTLNFVNFAAVRKQFVAILIETELWFSMIPYTDALLHPMIQPVIKALCMFVTGQEKRPHWIEVIVEDYKYPSTGRGLPWPYYDSDEREHESEPDDGFDIYPDGRFLSSSENSECSGDGEQEDEEDEEDEDQDEEEQENEDQDDEEHYPYRNISDRENDSEDGNTRNYGYGFDAVHGNVEDDNSSIDGHHNSEDDKGPEDTKASEGAHINSGADIDSEVQTEGV</sequence>
<feature type="compositionally biased region" description="Polar residues" evidence="1">
    <location>
        <begin position="27"/>
        <end position="38"/>
    </location>
</feature>
<evidence type="ECO:0000256" key="1">
    <source>
        <dbReference type="SAM" id="MobiDB-lite"/>
    </source>
</evidence>
<dbReference type="EMBL" id="JAUJFL010000002">
    <property type="protein sequence ID" value="KAK2609416.1"/>
    <property type="molecule type" value="Genomic_DNA"/>
</dbReference>
<gene>
    <name evidence="2" type="ORF">N8I77_002913</name>
</gene>
<feature type="compositionally biased region" description="Acidic residues" evidence="1">
    <location>
        <begin position="390"/>
        <end position="419"/>
    </location>
</feature>
<dbReference type="AlphaFoldDB" id="A0AAD9W754"/>